<name>A0A8H5CJ95_9AGAR</name>
<dbReference type="Gene3D" id="3.90.228.10">
    <property type="match status" value="1"/>
</dbReference>
<keyword evidence="2" id="KW-1185">Reference proteome</keyword>
<protein>
    <recommendedName>
        <fullName evidence="3">PARP catalytic domain-containing protein</fullName>
    </recommendedName>
</protein>
<organism evidence="1 2">
    <name type="scientific">Ephemerocybe angulata</name>
    <dbReference type="NCBI Taxonomy" id="980116"/>
    <lineage>
        <taxon>Eukaryota</taxon>
        <taxon>Fungi</taxon>
        <taxon>Dikarya</taxon>
        <taxon>Basidiomycota</taxon>
        <taxon>Agaricomycotina</taxon>
        <taxon>Agaricomycetes</taxon>
        <taxon>Agaricomycetidae</taxon>
        <taxon>Agaricales</taxon>
        <taxon>Agaricineae</taxon>
        <taxon>Psathyrellaceae</taxon>
        <taxon>Ephemerocybe</taxon>
    </lineage>
</organism>
<reference evidence="1 2" key="1">
    <citation type="journal article" date="2020" name="ISME J.">
        <title>Uncovering the hidden diversity of litter-decomposition mechanisms in mushroom-forming fungi.</title>
        <authorList>
            <person name="Floudas D."/>
            <person name="Bentzer J."/>
            <person name="Ahren D."/>
            <person name="Johansson T."/>
            <person name="Persson P."/>
            <person name="Tunlid A."/>
        </authorList>
    </citation>
    <scope>NUCLEOTIDE SEQUENCE [LARGE SCALE GENOMIC DNA]</scope>
    <source>
        <strain evidence="1 2">CBS 175.51</strain>
    </source>
</reference>
<dbReference type="Proteomes" id="UP000541558">
    <property type="component" value="Unassembled WGS sequence"/>
</dbReference>
<dbReference type="SUPFAM" id="SSF56399">
    <property type="entry name" value="ADP-ribosylation"/>
    <property type="match status" value="1"/>
</dbReference>
<comment type="caution">
    <text evidence="1">The sequence shown here is derived from an EMBL/GenBank/DDBJ whole genome shotgun (WGS) entry which is preliminary data.</text>
</comment>
<sequence>MASFIDEFSFEHPQNEGRVGNSNRLIPLERGELRYNEVARSFRHGWKHPKKKLPRIYAIFRVTMPERELKPFHRYRAQVTSTPSLALSVANPANEQLLFHGTTRCCSLGEDKRSTRVCDLPQCNLCCVIRSSFDVKKCGSKHRFKRFGLGIYNTTCSSKADDYTANPDHASNLRVVIASRVIVGRPYRRKKNATTLTEPPCGYHSVIGEPGIDLNYEETVVYNNDAIRPAYVVVYGDPPPISNTKVLQSVLMTLFKTPLAS</sequence>
<evidence type="ECO:0008006" key="3">
    <source>
        <dbReference type="Google" id="ProtNLM"/>
    </source>
</evidence>
<gene>
    <name evidence="1" type="ORF">D9611_001975</name>
</gene>
<accession>A0A8H5CJ95</accession>
<dbReference type="AlphaFoldDB" id="A0A8H5CJ95"/>
<dbReference type="OrthoDB" id="9514740at2759"/>
<dbReference type="PANTHER" id="PTHR31681:SF3">
    <property type="entry name" value="OS04G0690100 PROTEIN"/>
    <property type="match status" value="1"/>
</dbReference>
<dbReference type="EMBL" id="JAACJK010000001">
    <property type="protein sequence ID" value="KAF5342339.1"/>
    <property type="molecule type" value="Genomic_DNA"/>
</dbReference>
<proteinExistence type="predicted"/>
<evidence type="ECO:0000313" key="2">
    <source>
        <dbReference type="Proteomes" id="UP000541558"/>
    </source>
</evidence>
<dbReference type="PANTHER" id="PTHR31681">
    <property type="entry name" value="C2H2-LIKE ZINC FINGER PROTEIN"/>
    <property type="match status" value="1"/>
</dbReference>
<evidence type="ECO:0000313" key="1">
    <source>
        <dbReference type="EMBL" id="KAF5342339.1"/>
    </source>
</evidence>